<dbReference type="GO" id="GO:0008761">
    <property type="term" value="F:UDP-N-acetylglucosamine 2-epimerase activity"/>
    <property type="evidence" value="ECO:0007669"/>
    <property type="project" value="UniProtKB-EC"/>
</dbReference>
<evidence type="ECO:0000313" key="7">
    <source>
        <dbReference type="Proteomes" id="UP000556084"/>
    </source>
</evidence>
<comment type="similarity">
    <text evidence="2 4">Belongs to the UDP-N-acetylglucosamine 2-epimerase family.</text>
</comment>
<dbReference type="InterPro" id="IPR003331">
    <property type="entry name" value="UDP_GlcNAc_Epimerase_2_dom"/>
</dbReference>
<dbReference type="Proteomes" id="UP000556084">
    <property type="component" value="Unassembled WGS sequence"/>
</dbReference>
<keyword evidence="1 4" id="KW-0413">Isomerase</keyword>
<evidence type="ECO:0000256" key="3">
    <source>
        <dbReference type="ARBA" id="ARBA00038858"/>
    </source>
</evidence>
<evidence type="ECO:0000259" key="5">
    <source>
        <dbReference type="Pfam" id="PF02350"/>
    </source>
</evidence>
<dbReference type="NCBIfam" id="TIGR00236">
    <property type="entry name" value="wecB"/>
    <property type="match status" value="1"/>
</dbReference>
<comment type="caution">
    <text evidence="6">The sequence shown here is derived from an EMBL/GenBank/DDBJ whole genome shotgun (WGS) entry which is preliminary data.</text>
</comment>
<dbReference type="Gene3D" id="3.40.50.2000">
    <property type="entry name" value="Glycogen Phosphorylase B"/>
    <property type="match status" value="2"/>
</dbReference>
<name>A0A7W7LMN2_9ACTN</name>
<proteinExistence type="inferred from homology"/>
<dbReference type="EMBL" id="JACHJH010000002">
    <property type="protein sequence ID" value="MBB4892932.1"/>
    <property type="molecule type" value="Genomic_DNA"/>
</dbReference>
<protein>
    <recommendedName>
        <fullName evidence="3">UDP-N-acetylglucosamine 2-epimerase (non-hydrolyzing)</fullName>
        <ecNumber evidence="3">5.1.3.14</ecNumber>
    </recommendedName>
</protein>
<evidence type="ECO:0000256" key="1">
    <source>
        <dbReference type="ARBA" id="ARBA00023235"/>
    </source>
</evidence>
<keyword evidence="7" id="KW-1185">Reference proteome</keyword>
<dbReference type="SUPFAM" id="SSF53756">
    <property type="entry name" value="UDP-Glycosyltransferase/glycogen phosphorylase"/>
    <property type="match status" value="1"/>
</dbReference>
<evidence type="ECO:0000256" key="4">
    <source>
        <dbReference type="RuleBase" id="RU003513"/>
    </source>
</evidence>
<gene>
    <name evidence="6" type="ORF">FHS39_001943</name>
</gene>
<feature type="domain" description="UDP-N-acetylglucosamine 2-epimerase" evidence="5">
    <location>
        <begin position="31"/>
        <end position="366"/>
    </location>
</feature>
<dbReference type="AlphaFoldDB" id="A0A7W7LMN2"/>
<evidence type="ECO:0000313" key="6">
    <source>
        <dbReference type="EMBL" id="MBB4892932.1"/>
    </source>
</evidence>
<dbReference type="PANTHER" id="PTHR43174:SF2">
    <property type="entry name" value="UDP-N-ACETYLGLUCOSAMINE 2-EPIMERASE"/>
    <property type="match status" value="1"/>
</dbReference>
<dbReference type="PANTHER" id="PTHR43174">
    <property type="entry name" value="UDP-N-ACETYLGLUCOSAMINE 2-EPIMERASE"/>
    <property type="match status" value="1"/>
</dbReference>
<evidence type="ECO:0000256" key="2">
    <source>
        <dbReference type="ARBA" id="ARBA00038209"/>
    </source>
</evidence>
<dbReference type="EC" id="5.1.3.14" evidence="3"/>
<organism evidence="6 7">
    <name type="scientific">Streptomyces olivoverticillatus</name>
    <dbReference type="NCBI Taxonomy" id="66427"/>
    <lineage>
        <taxon>Bacteria</taxon>
        <taxon>Bacillati</taxon>
        <taxon>Actinomycetota</taxon>
        <taxon>Actinomycetes</taxon>
        <taxon>Kitasatosporales</taxon>
        <taxon>Streptomycetaceae</taxon>
        <taxon>Streptomyces</taxon>
    </lineage>
</organism>
<dbReference type="Pfam" id="PF02350">
    <property type="entry name" value="Epimerase_2"/>
    <property type="match status" value="1"/>
</dbReference>
<dbReference type="RefSeq" id="WP_343069468.1">
    <property type="nucleotide sequence ID" value="NZ_JACHJH010000002.1"/>
</dbReference>
<accession>A0A7W7LMN2</accession>
<sequence>MSPNVITTPVRAMLVLGTRPEAIKLAPVARAMAASPLFEPIVVTTGQHREMLHQMLELLQIEARTELDVMRDRQELSTLTARLVDGLGEVVRAEHPDVVVVQGDTTTALTGALAAFYEHIPVAHVEAGLRTGVADNPFPEELNRRLIGRMARWHFAPTPRAAEHLTGEGVPAAEVFVTGNTVIDNLLWVLGEGGGRNHFESGLRRVLVTLHRRENQGDKMRAMGRTLWRLADRGDVEIVLPLHKSPAVREALLPELTGHPNIRVVEPLGYLDFSATLAGCDLVMTDSGGIQEEAPSLGKPALVLRSTTERPEAVEAGAAKLVGTEPEAILAAAVQLLDDRELYERMATAGNPFGDGHATDRIVAQIAEDFGADADAAAADDALAVPQSNGPGSYSTA</sequence>
<dbReference type="CDD" id="cd03786">
    <property type="entry name" value="GTB_UDP-GlcNAc_2-Epimerase"/>
    <property type="match status" value="1"/>
</dbReference>
<dbReference type="InterPro" id="IPR029767">
    <property type="entry name" value="WecB-like"/>
</dbReference>
<reference evidence="6 7" key="1">
    <citation type="submission" date="2020-08" db="EMBL/GenBank/DDBJ databases">
        <title>Genomic Encyclopedia of Type Strains, Phase III (KMG-III): the genomes of soil and plant-associated and newly described type strains.</title>
        <authorList>
            <person name="Whitman W."/>
        </authorList>
    </citation>
    <scope>NUCLEOTIDE SEQUENCE [LARGE SCALE GENOMIC DNA]</scope>
    <source>
        <strain evidence="6 7">CECT 3266</strain>
    </source>
</reference>